<dbReference type="EMBL" id="PJQM01000939">
    <property type="protein sequence ID" value="RCI03662.1"/>
    <property type="molecule type" value="Genomic_DNA"/>
</dbReference>
<dbReference type="PANTHER" id="PTHR15954:SF4">
    <property type="entry name" value="VACUOLAR PROTEIN SORTING-ASSOCIATED PROTEIN 51 HOMOLOG"/>
    <property type="match status" value="1"/>
</dbReference>
<dbReference type="AlphaFoldDB" id="A0A367KP87"/>
<dbReference type="STRING" id="4846.A0A367KP87"/>
<keyword evidence="2" id="KW-0445">Lipid transport</keyword>
<evidence type="ECO:0000256" key="1">
    <source>
        <dbReference type="ARBA" id="ARBA00006080"/>
    </source>
</evidence>
<dbReference type="GO" id="GO:0015031">
    <property type="term" value="P:protein transport"/>
    <property type="evidence" value="ECO:0007669"/>
    <property type="project" value="UniProtKB-UniRule"/>
</dbReference>
<evidence type="ECO:0000313" key="4">
    <source>
        <dbReference type="Proteomes" id="UP000253551"/>
    </source>
</evidence>
<comment type="similarity">
    <text evidence="1 2">Belongs to the VPS51 family.</text>
</comment>
<reference evidence="3 4" key="1">
    <citation type="journal article" date="2018" name="G3 (Bethesda)">
        <title>Phylogenetic and Phylogenomic Definition of Rhizopus Species.</title>
        <authorList>
            <person name="Gryganskyi A.P."/>
            <person name="Golan J."/>
            <person name="Dolatabadi S."/>
            <person name="Mondo S."/>
            <person name="Robb S."/>
            <person name="Idnurm A."/>
            <person name="Muszewska A."/>
            <person name="Steczkiewicz K."/>
            <person name="Masonjones S."/>
            <person name="Liao H.L."/>
            <person name="Gajdeczka M.T."/>
            <person name="Anike F."/>
            <person name="Vuek A."/>
            <person name="Anishchenko I.M."/>
            <person name="Voigt K."/>
            <person name="de Hoog G.S."/>
            <person name="Smith M.E."/>
            <person name="Heitman J."/>
            <person name="Vilgalys R."/>
            <person name="Stajich J.E."/>
        </authorList>
    </citation>
    <scope>NUCLEOTIDE SEQUENCE [LARGE SCALE GENOMIC DNA]</scope>
    <source>
        <strain evidence="3 4">LSU 92-RS-03</strain>
    </source>
</reference>
<dbReference type="GO" id="GO:0048193">
    <property type="term" value="P:Golgi vesicle transport"/>
    <property type="evidence" value="ECO:0007669"/>
    <property type="project" value="TreeGrafter"/>
</dbReference>
<comment type="subunit">
    <text evidence="2">Component of the Golgi-associated retrograde protein (GARP) complex.</text>
</comment>
<dbReference type="InterPro" id="IPR014812">
    <property type="entry name" value="Vps51"/>
</dbReference>
<accession>A0A367KP87</accession>
<evidence type="ECO:0000256" key="2">
    <source>
        <dbReference type="RuleBase" id="RU368010"/>
    </source>
</evidence>
<dbReference type="Proteomes" id="UP000253551">
    <property type="component" value="Unassembled WGS sequence"/>
</dbReference>
<dbReference type="GO" id="GO:0005829">
    <property type="term" value="C:cytosol"/>
    <property type="evidence" value="ECO:0007669"/>
    <property type="project" value="GOC"/>
</dbReference>
<dbReference type="GO" id="GO:0000938">
    <property type="term" value="C:GARP complex"/>
    <property type="evidence" value="ECO:0007669"/>
    <property type="project" value="UniProtKB-UniRule"/>
</dbReference>
<evidence type="ECO:0000313" key="3">
    <source>
        <dbReference type="EMBL" id="RCI03662.1"/>
    </source>
</evidence>
<comment type="subcellular location">
    <subcellularLocation>
        <location evidence="2">Golgi apparatus</location>
        <location evidence="2">trans-Golgi network</location>
    </subcellularLocation>
</comment>
<feature type="non-terminal residue" evidence="3">
    <location>
        <position position="1"/>
    </location>
</feature>
<dbReference type="OrthoDB" id="203678at2759"/>
<dbReference type="GO" id="GO:0042147">
    <property type="term" value="P:retrograde transport, endosome to Golgi"/>
    <property type="evidence" value="ECO:0007669"/>
    <property type="project" value="UniProtKB-UniRule"/>
</dbReference>
<keyword evidence="2" id="KW-0333">Golgi apparatus</keyword>
<comment type="function">
    <text evidence="2">Acts as component of the GARP complex that is involved in retrograde transport from early and late endosomes to the trans-Golgi network (TGN).</text>
</comment>
<keyword evidence="2" id="KW-0813">Transport</keyword>
<dbReference type="PANTHER" id="PTHR15954">
    <property type="entry name" value="VACUOLAR PROTEIN SORTING-ASSOCIATED PROTEIN 51 HOMOLOG"/>
    <property type="match status" value="1"/>
</dbReference>
<keyword evidence="4" id="KW-1185">Reference proteome</keyword>
<organism evidence="3 4">
    <name type="scientific">Rhizopus stolonifer</name>
    <name type="common">Rhizopus nigricans</name>
    <dbReference type="NCBI Taxonomy" id="4846"/>
    <lineage>
        <taxon>Eukaryota</taxon>
        <taxon>Fungi</taxon>
        <taxon>Fungi incertae sedis</taxon>
        <taxon>Mucoromycota</taxon>
        <taxon>Mucoromycotina</taxon>
        <taxon>Mucoromycetes</taxon>
        <taxon>Mucorales</taxon>
        <taxon>Mucorineae</taxon>
        <taxon>Rhizopodaceae</taxon>
        <taxon>Rhizopus</taxon>
    </lineage>
</organism>
<dbReference type="GO" id="GO:1990745">
    <property type="term" value="C:EARP complex"/>
    <property type="evidence" value="ECO:0007669"/>
    <property type="project" value="TreeGrafter"/>
</dbReference>
<proteinExistence type="inferred from homology"/>
<protein>
    <recommendedName>
        <fullName evidence="2">Vacuolar protein sorting-associated protein 51 homolog</fullName>
    </recommendedName>
</protein>
<comment type="caution">
    <text evidence="3">The sequence shown here is derived from an EMBL/GenBank/DDBJ whole genome shotgun (WGS) entry which is preliminary data.</text>
</comment>
<dbReference type="GO" id="GO:0007030">
    <property type="term" value="P:Golgi organization"/>
    <property type="evidence" value="ECO:0007669"/>
    <property type="project" value="UniProtKB-UniRule"/>
</dbReference>
<sequence>KIPEEGEFEQLEYLNRLKISASSSFISEINERMIVFDTEWKNQLVYTLFDTARVGLQDRVKKFIDNLSDTDEIAKFIQDTQTWLASQITHSCLQLKKYLETSLVVQEGLKTVWQEIAKILNDVDVNNMQLIFVISRLCYDLADNSIFEVYSTFSHEFYSTGFRAPIHQALLVDVNAVVERFSKVGQALINRQMIQDGYRISCRLQEAYLQRRPKELKEVSPILCKLLDRLGHVESTMRSVFPSSSSVLESSVPDLGRFGMDTMMNSIDKLFAERMDIYRQVEPTPTAVYQGLLIMMLKSLLEVTRMIQMDTVNFQQIQLDVEYIGQRVWPLAGDRKWTTTLLQEVVSSAYSRCKAPQRLNSNELEMILALINK</sequence>
<dbReference type="GO" id="GO:0016020">
    <property type="term" value="C:membrane"/>
    <property type="evidence" value="ECO:0007669"/>
    <property type="project" value="TreeGrafter"/>
</dbReference>
<gene>
    <name evidence="3" type="primary">VPS51</name>
    <name evidence="3" type="ORF">CU098_002180</name>
</gene>
<name>A0A367KP87_RHIST</name>
<dbReference type="GO" id="GO:0032456">
    <property type="term" value="P:endocytic recycling"/>
    <property type="evidence" value="ECO:0007669"/>
    <property type="project" value="TreeGrafter"/>
</dbReference>
<keyword evidence="2" id="KW-0653">Protein transport</keyword>
<dbReference type="GO" id="GO:0006869">
    <property type="term" value="P:lipid transport"/>
    <property type="evidence" value="ECO:0007669"/>
    <property type="project" value="UniProtKB-UniRule"/>
</dbReference>